<name>A0A0C3PM56_9AGAM</name>
<dbReference type="GO" id="GO:0016020">
    <property type="term" value="C:membrane"/>
    <property type="evidence" value="ECO:0007669"/>
    <property type="project" value="UniProtKB-SubCell"/>
</dbReference>
<proteinExistence type="inferred from homology"/>
<comment type="subcellular location">
    <subcellularLocation>
        <location evidence="1">Membrane</location>
        <topology evidence="1">Multi-pass membrane protein</topology>
    </subcellularLocation>
</comment>
<evidence type="ECO:0000313" key="7">
    <source>
        <dbReference type="EMBL" id="KIO15390.1"/>
    </source>
</evidence>
<dbReference type="HOGENOM" id="CLU_096876_0_1_1"/>
<dbReference type="AlphaFoldDB" id="A0A0C3PM56"/>
<reference evidence="7 8" key="1">
    <citation type="submission" date="2014-04" db="EMBL/GenBank/DDBJ databases">
        <authorList>
            <consortium name="DOE Joint Genome Institute"/>
            <person name="Kuo A."/>
            <person name="Girlanda M."/>
            <person name="Perotto S."/>
            <person name="Kohler A."/>
            <person name="Nagy L.G."/>
            <person name="Floudas D."/>
            <person name="Copeland A."/>
            <person name="Barry K.W."/>
            <person name="Cichocki N."/>
            <person name="Veneault-Fourrey C."/>
            <person name="LaButti K."/>
            <person name="Lindquist E.A."/>
            <person name="Lipzen A."/>
            <person name="Lundell T."/>
            <person name="Morin E."/>
            <person name="Murat C."/>
            <person name="Sun H."/>
            <person name="Tunlid A."/>
            <person name="Henrissat B."/>
            <person name="Grigoriev I.V."/>
            <person name="Hibbett D.S."/>
            <person name="Martin F."/>
            <person name="Nordberg H.P."/>
            <person name="Cantor M.N."/>
            <person name="Hua S.X."/>
        </authorList>
    </citation>
    <scope>NUCLEOTIDE SEQUENCE [LARGE SCALE GENOMIC DNA]</scope>
    <source>
        <strain evidence="7 8">MUT 4182</strain>
    </source>
</reference>
<comment type="similarity">
    <text evidence="2">Belongs to the UPF0220 family.</text>
</comment>
<evidence type="ECO:0000256" key="2">
    <source>
        <dbReference type="ARBA" id="ARBA00005335"/>
    </source>
</evidence>
<evidence type="ECO:0000256" key="4">
    <source>
        <dbReference type="ARBA" id="ARBA00022989"/>
    </source>
</evidence>
<accession>A0A0C3PM56</accession>
<evidence type="ECO:0000313" key="8">
    <source>
        <dbReference type="Proteomes" id="UP000054248"/>
    </source>
</evidence>
<keyword evidence="5 6" id="KW-0472">Membrane</keyword>
<evidence type="ECO:0000256" key="3">
    <source>
        <dbReference type="ARBA" id="ARBA00022692"/>
    </source>
</evidence>
<dbReference type="Proteomes" id="UP000054248">
    <property type="component" value="Unassembled WGS sequence"/>
</dbReference>
<dbReference type="EMBL" id="KN824132">
    <property type="protein sequence ID" value="KIO15390.1"/>
    <property type="molecule type" value="Genomic_DNA"/>
</dbReference>
<feature type="transmembrane region" description="Helical" evidence="6">
    <location>
        <begin position="30"/>
        <end position="53"/>
    </location>
</feature>
<evidence type="ECO:0000256" key="5">
    <source>
        <dbReference type="ARBA" id="ARBA00023136"/>
    </source>
</evidence>
<dbReference type="OrthoDB" id="268928at2759"/>
<sequence length="163" mass="17652">MSLPRSTYDPRRVCLLPFPTLALAQHKRSIGVYTAGALFALGNWLFFDAAVLSAHAKPPPDAPHDTVPVHVSFVDWLPGILSIFGLLIVNLIDKERLIGDGGGFGEGGLVWRARLFLFMGFALMAGGLAGSVVRHRTTPFLVNTGIPLTELLHPYRPSSFSST</sequence>
<keyword evidence="3 6" id="KW-0812">Transmembrane</keyword>
<dbReference type="PANTHER" id="PTHR13180">
    <property type="entry name" value="SMALL MEMBRANE PROTEIN-RELATED"/>
    <property type="match status" value="1"/>
</dbReference>
<reference evidence="8" key="2">
    <citation type="submission" date="2015-01" db="EMBL/GenBank/DDBJ databases">
        <title>Evolutionary Origins and Diversification of the Mycorrhizal Mutualists.</title>
        <authorList>
            <consortium name="DOE Joint Genome Institute"/>
            <consortium name="Mycorrhizal Genomics Consortium"/>
            <person name="Kohler A."/>
            <person name="Kuo A."/>
            <person name="Nagy L.G."/>
            <person name="Floudas D."/>
            <person name="Copeland A."/>
            <person name="Barry K.W."/>
            <person name="Cichocki N."/>
            <person name="Veneault-Fourrey C."/>
            <person name="LaButti K."/>
            <person name="Lindquist E.A."/>
            <person name="Lipzen A."/>
            <person name="Lundell T."/>
            <person name="Morin E."/>
            <person name="Murat C."/>
            <person name="Riley R."/>
            <person name="Ohm R."/>
            <person name="Sun H."/>
            <person name="Tunlid A."/>
            <person name="Henrissat B."/>
            <person name="Grigoriev I.V."/>
            <person name="Hibbett D.S."/>
            <person name="Martin F."/>
        </authorList>
    </citation>
    <scope>NUCLEOTIDE SEQUENCE [LARGE SCALE GENOMIC DNA]</scope>
    <source>
        <strain evidence="8">MUT 4182</strain>
    </source>
</reference>
<feature type="transmembrane region" description="Helical" evidence="6">
    <location>
        <begin position="113"/>
        <end position="133"/>
    </location>
</feature>
<protein>
    <submittedName>
        <fullName evidence="7">Uncharacterized protein</fullName>
    </submittedName>
</protein>
<dbReference type="STRING" id="1051891.A0A0C3PM56"/>
<evidence type="ECO:0000256" key="1">
    <source>
        <dbReference type="ARBA" id="ARBA00004141"/>
    </source>
</evidence>
<evidence type="ECO:0000256" key="6">
    <source>
        <dbReference type="SAM" id="Phobius"/>
    </source>
</evidence>
<keyword evidence="4 6" id="KW-1133">Transmembrane helix</keyword>
<feature type="transmembrane region" description="Helical" evidence="6">
    <location>
        <begin position="73"/>
        <end position="92"/>
    </location>
</feature>
<dbReference type="InterPro" id="IPR007919">
    <property type="entry name" value="UPF0220"/>
</dbReference>
<organism evidence="7 8">
    <name type="scientific">Tulasnella calospora MUT 4182</name>
    <dbReference type="NCBI Taxonomy" id="1051891"/>
    <lineage>
        <taxon>Eukaryota</taxon>
        <taxon>Fungi</taxon>
        <taxon>Dikarya</taxon>
        <taxon>Basidiomycota</taxon>
        <taxon>Agaricomycotina</taxon>
        <taxon>Agaricomycetes</taxon>
        <taxon>Cantharellales</taxon>
        <taxon>Tulasnellaceae</taxon>
        <taxon>Tulasnella</taxon>
    </lineage>
</organism>
<keyword evidence="8" id="KW-1185">Reference proteome</keyword>
<gene>
    <name evidence="7" type="ORF">M407DRAFT_35045</name>
</gene>
<dbReference type="Pfam" id="PF05255">
    <property type="entry name" value="UPF0220"/>
    <property type="match status" value="1"/>
</dbReference>